<keyword evidence="2" id="KW-1185">Reference proteome</keyword>
<name>A0AAN8FKW0_TRICO</name>
<evidence type="ECO:0000313" key="1">
    <source>
        <dbReference type="EMBL" id="KAK5980220.1"/>
    </source>
</evidence>
<comment type="caution">
    <text evidence="1">The sequence shown here is derived from an EMBL/GenBank/DDBJ whole genome shotgun (WGS) entry which is preliminary data.</text>
</comment>
<gene>
    <name evidence="1" type="ORF">GCK32_022376</name>
</gene>
<proteinExistence type="predicted"/>
<accession>A0AAN8FKW0</accession>
<evidence type="ECO:0000313" key="2">
    <source>
        <dbReference type="Proteomes" id="UP001331761"/>
    </source>
</evidence>
<organism evidence="1 2">
    <name type="scientific">Trichostrongylus colubriformis</name>
    <name type="common">Black scour worm</name>
    <dbReference type="NCBI Taxonomy" id="6319"/>
    <lineage>
        <taxon>Eukaryota</taxon>
        <taxon>Metazoa</taxon>
        <taxon>Ecdysozoa</taxon>
        <taxon>Nematoda</taxon>
        <taxon>Chromadorea</taxon>
        <taxon>Rhabditida</taxon>
        <taxon>Rhabditina</taxon>
        <taxon>Rhabditomorpha</taxon>
        <taxon>Strongyloidea</taxon>
        <taxon>Trichostrongylidae</taxon>
        <taxon>Trichostrongylus</taxon>
    </lineage>
</organism>
<sequence>GESKTLDHKSDPIRLKFDEFASAVTARIEQFEVTTVKLSFSRHLLEELSSFKPALEKLAERTTPRLHCPRFPNTYARTFQVPKMGLCGQCSKPVYDAVCKVMAYAANLKTHCCAPVKRMLL</sequence>
<dbReference type="EMBL" id="WIXE01007672">
    <property type="protein sequence ID" value="KAK5980220.1"/>
    <property type="molecule type" value="Genomic_DNA"/>
</dbReference>
<protein>
    <submittedName>
        <fullName evidence="1">Uncharacterized protein</fullName>
    </submittedName>
</protein>
<dbReference type="AlphaFoldDB" id="A0AAN8FKW0"/>
<feature type="non-terminal residue" evidence="1">
    <location>
        <position position="1"/>
    </location>
</feature>
<reference evidence="1 2" key="1">
    <citation type="submission" date="2019-10" db="EMBL/GenBank/DDBJ databases">
        <title>Assembly and Annotation for the nematode Trichostrongylus colubriformis.</title>
        <authorList>
            <person name="Martin J."/>
        </authorList>
    </citation>
    <scope>NUCLEOTIDE SEQUENCE [LARGE SCALE GENOMIC DNA]</scope>
    <source>
        <strain evidence="1">G859</strain>
        <tissue evidence="1">Whole worm</tissue>
    </source>
</reference>
<dbReference type="Proteomes" id="UP001331761">
    <property type="component" value="Unassembled WGS sequence"/>
</dbReference>